<dbReference type="Proteomes" id="UP001500928">
    <property type="component" value="Unassembled WGS sequence"/>
</dbReference>
<dbReference type="EMBL" id="BAABHO010000019">
    <property type="protein sequence ID" value="GAA4790782.1"/>
    <property type="molecule type" value="Genomic_DNA"/>
</dbReference>
<keyword evidence="2" id="KW-1185">Reference proteome</keyword>
<comment type="caution">
    <text evidence="1">The sequence shown here is derived from an EMBL/GenBank/DDBJ whole genome shotgun (WGS) entry which is preliminary data.</text>
</comment>
<evidence type="ECO:0000313" key="1">
    <source>
        <dbReference type="EMBL" id="GAA4790782.1"/>
    </source>
</evidence>
<organism evidence="1 2">
    <name type="scientific">Actinomycetospora chlora</name>
    <dbReference type="NCBI Taxonomy" id="663608"/>
    <lineage>
        <taxon>Bacteria</taxon>
        <taxon>Bacillati</taxon>
        <taxon>Actinomycetota</taxon>
        <taxon>Actinomycetes</taxon>
        <taxon>Pseudonocardiales</taxon>
        <taxon>Pseudonocardiaceae</taxon>
        <taxon>Actinomycetospora</taxon>
    </lineage>
</organism>
<accession>A0ABP9B5L8</accession>
<reference evidence="2" key="1">
    <citation type="journal article" date="2019" name="Int. J. Syst. Evol. Microbiol.">
        <title>The Global Catalogue of Microorganisms (GCM) 10K type strain sequencing project: providing services to taxonomists for standard genome sequencing and annotation.</title>
        <authorList>
            <consortium name="The Broad Institute Genomics Platform"/>
            <consortium name="The Broad Institute Genome Sequencing Center for Infectious Disease"/>
            <person name="Wu L."/>
            <person name="Ma J."/>
        </authorList>
    </citation>
    <scope>NUCLEOTIDE SEQUENCE [LARGE SCALE GENOMIC DNA]</scope>
    <source>
        <strain evidence="2">JCM 17979</strain>
    </source>
</reference>
<proteinExistence type="predicted"/>
<sequence>MSGTGRSALPTPPLCERCWFPVNPGEPLRRRLVHSLDGGVVAGFEHAATCTPQEPVVDDAA</sequence>
<name>A0ABP9B5L8_9PSEU</name>
<protein>
    <submittedName>
        <fullName evidence="1">Uncharacterized protein</fullName>
    </submittedName>
</protein>
<evidence type="ECO:0000313" key="2">
    <source>
        <dbReference type="Proteomes" id="UP001500928"/>
    </source>
</evidence>
<dbReference type="RefSeq" id="WP_345415300.1">
    <property type="nucleotide sequence ID" value="NZ_BAABHO010000019.1"/>
</dbReference>
<gene>
    <name evidence="1" type="ORF">GCM10023200_27330</name>
</gene>